<dbReference type="EMBL" id="BEXA01000001">
    <property type="protein sequence ID" value="GAY71868.1"/>
    <property type="molecule type" value="Genomic_DNA"/>
</dbReference>
<feature type="transmembrane region" description="Helical" evidence="1">
    <location>
        <begin position="28"/>
        <end position="46"/>
    </location>
</feature>
<keyword evidence="1" id="KW-0812">Transmembrane</keyword>
<evidence type="ECO:0000313" key="3">
    <source>
        <dbReference type="Proteomes" id="UP000286974"/>
    </source>
</evidence>
<dbReference type="RefSeq" id="WP_225417437.1">
    <property type="nucleotide sequence ID" value="NZ_BEXA01000001.1"/>
</dbReference>
<organism evidence="2 3">
    <name type="scientific">Lentilactobacillus kosonis</name>
    <dbReference type="NCBI Taxonomy" id="2810561"/>
    <lineage>
        <taxon>Bacteria</taxon>
        <taxon>Bacillati</taxon>
        <taxon>Bacillota</taxon>
        <taxon>Bacilli</taxon>
        <taxon>Lactobacillales</taxon>
        <taxon>Lactobacillaceae</taxon>
        <taxon>Lentilactobacillus</taxon>
    </lineage>
</organism>
<keyword evidence="1" id="KW-0472">Membrane</keyword>
<name>A0A401FHU9_9LACO</name>
<feature type="transmembrane region" description="Helical" evidence="1">
    <location>
        <begin position="122"/>
        <end position="140"/>
    </location>
</feature>
<proteinExistence type="predicted"/>
<keyword evidence="1" id="KW-1133">Transmembrane helix</keyword>
<dbReference type="SUPFAM" id="SSF103473">
    <property type="entry name" value="MFS general substrate transporter"/>
    <property type="match status" value="1"/>
</dbReference>
<dbReference type="InterPro" id="IPR036259">
    <property type="entry name" value="MFS_trans_sf"/>
</dbReference>
<dbReference type="AlphaFoldDB" id="A0A401FHU9"/>
<feature type="transmembrane region" description="Helical" evidence="1">
    <location>
        <begin position="93"/>
        <end position="116"/>
    </location>
</feature>
<protein>
    <submittedName>
        <fullName evidence="2">Permease of the major facilitator superfamily</fullName>
    </submittedName>
</protein>
<evidence type="ECO:0000313" key="2">
    <source>
        <dbReference type="EMBL" id="GAY71868.1"/>
    </source>
</evidence>
<dbReference type="Proteomes" id="UP000286974">
    <property type="component" value="Unassembled WGS sequence"/>
</dbReference>
<comment type="caution">
    <text evidence="2">The sequence shown here is derived from an EMBL/GenBank/DDBJ whole genome shotgun (WGS) entry which is preliminary data.</text>
</comment>
<dbReference type="Gene3D" id="1.20.1250.20">
    <property type="entry name" value="MFS general substrate transporter like domains"/>
    <property type="match status" value="1"/>
</dbReference>
<evidence type="ECO:0000256" key="1">
    <source>
        <dbReference type="SAM" id="Phobius"/>
    </source>
</evidence>
<gene>
    <name evidence="2" type="ORF">NBRC111893_14</name>
</gene>
<feature type="transmembrane region" description="Helical" evidence="1">
    <location>
        <begin position="52"/>
        <end position="72"/>
    </location>
</feature>
<accession>A0A401FHU9</accession>
<sequence>MLSFIFLGNIGIKPFTTAIIRKLTYKGALQASFITIILSSLMLSLMTPSLGIWIMLLAFLSGVGRSLALTSFNGLNLSEVAPKERNSANTLNAVIQTLAQGIGISAISVALHFLNLSFSLDASYRIGFIILGIVILYPIIETSRISKNLGMNTVS</sequence>
<keyword evidence="3" id="KW-1185">Reference proteome</keyword>
<reference evidence="2 3" key="1">
    <citation type="submission" date="2017-11" db="EMBL/GenBank/DDBJ databases">
        <title>Draft Genome Sequence of Lactobacillus curieae NBRC 111893 isolated from Koso, a Japanese sugar-Vegetable Fermented Beverage.</title>
        <authorList>
            <person name="Chiou T.Y."/>
            <person name="Oshima K."/>
            <person name="Suda W."/>
            <person name="Hattori M."/>
            <person name="Takahashi T."/>
        </authorList>
    </citation>
    <scope>NUCLEOTIDE SEQUENCE [LARGE SCALE GENOMIC DNA]</scope>
    <source>
        <strain evidence="2 3">NBRC111893</strain>
    </source>
</reference>